<dbReference type="AlphaFoldDB" id="A0A3Q7J2V1"/>
<accession>A0A3Q7J2V1</accession>
<proteinExistence type="predicted"/>
<protein>
    <submittedName>
        <fullName evidence="2">Uncharacterized protein</fullName>
    </submittedName>
</protein>
<organism evidence="2">
    <name type="scientific">Solanum lycopersicum</name>
    <name type="common">Tomato</name>
    <name type="synonym">Lycopersicon esculentum</name>
    <dbReference type="NCBI Taxonomy" id="4081"/>
    <lineage>
        <taxon>Eukaryota</taxon>
        <taxon>Viridiplantae</taxon>
        <taxon>Streptophyta</taxon>
        <taxon>Embryophyta</taxon>
        <taxon>Tracheophyta</taxon>
        <taxon>Spermatophyta</taxon>
        <taxon>Magnoliopsida</taxon>
        <taxon>eudicotyledons</taxon>
        <taxon>Gunneridae</taxon>
        <taxon>Pentapetalae</taxon>
        <taxon>asterids</taxon>
        <taxon>lamiids</taxon>
        <taxon>Solanales</taxon>
        <taxon>Solanaceae</taxon>
        <taxon>Solanoideae</taxon>
        <taxon>Solaneae</taxon>
        <taxon>Solanum</taxon>
        <taxon>Solanum subgen. Lycopersicon</taxon>
    </lineage>
</organism>
<name>A0A3Q7J2V1_SOLLC</name>
<feature type="signal peptide" evidence="1">
    <location>
        <begin position="1"/>
        <end position="17"/>
    </location>
</feature>
<keyword evidence="1" id="KW-0732">Signal</keyword>
<reference evidence="2" key="1">
    <citation type="journal article" date="2012" name="Nature">
        <title>The tomato genome sequence provides insights into fleshy fruit evolution.</title>
        <authorList>
            <consortium name="Tomato Genome Consortium"/>
        </authorList>
    </citation>
    <scope>NUCLEOTIDE SEQUENCE [LARGE SCALE GENOMIC DNA]</scope>
    <source>
        <strain evidence="2">cv. Heinz 1706</strain>
    </source>
</reference>
<reference evidence="2" key="2">
    <citation type="submission" date="2019-01" db="UniProtKB">
        <authorList>
            <consortium name="EnsemblPlants"/>
        </authorList>
    </citation>
    <scope>IDENTIFICATION</scope>
    <source>
        <strain evidence="2">cv. Heinz 1706</strain>
    </source>
</reference>
<dbReference type="InParanoid" id="A0A3Q7J2V1"/>
<dbReference type="Proteomes" id="UP000004994">
    <property type="component" value="Chromosome 12"/>
</dbReference>
<evidence type="ECO:0000256" key="1">
    <source>
        <dbReference type="SAM" id="SignalP"/>
    </source>
</evidence>
<dbReference type="Gramene" id="Solyc12g009015.1.1">
    <property type="protein sequence ID" value="Solyc12g009015.1.1"/>
    <property type="gene ID" value="Solyc12g009015.1"/>
</dbReference>
<dbReference type="EnsemblPlants" id="Solyc12g009015.1.1">
    <property type="protein sequence ID" value="Solyc12g009015.1.1"/>
    <property type="gene ID" value="Solyc12g009015.1"/>
</dbReference>
<evidence type="ECO:0000313" key="3">
    <source>
        <dbReference type="Proteomes" id="UP000004994"/>
    </source>
</evidence>
<evidence type="ECO:0000313" key="2">
    <source>
        <dbReference type="EnsemblPlants" id="Solyc12g009015.1.1"/>
    </source>
</evidence>
<sequence length="98" mass="10577">MILSRLLILTGFLQCLATDGISVNSFSSRNVAKIRSLLKGIENQNEADEAIIVLFKSPNLDAHQRVTVSADAAARTSISLSSIEHLPEISTAESPTRI</sequence>
<keyword evidence="3" id="KW-1185">Reference proteome</keyword>
<feature type="chain" id="PRO_5018593758" evidence="1">
    <location>
        <begin position="18"/>
        <end position="98"/>
    </location>
</feature>